<dbReference type="InterPro" id="IPR023210">
    <property type="entry name" value="NADP_OxRdtase_dom"/>
</dbReference>
<dbReference type="PRINTS" id="PR00069">
    <property type="entry name" value="ALDKETRDTASE"/>
</dbReference>
<comment type="caution">
    <text evidence="4">The sequence shown here is derived from an EMBL/GenBank/DDBJ whole genome shotgun (WGS) entry which is preliminary data.</text>
</comment>
<dbReference type="FunFam" id="3.20.20.100:FF:000004">
    <property type="entry name" value="Oxidoreductase, aldo/keto reductase"/>
    <property type="match status" value="1"/>
</dbReference>
<dbReference type="SUPFAM" id="SSF51430">
    <property type="entry name" value="NAD(P)-linked oxidoreductase"/>
    <property type="match status" value="1"/>
</dbReference>
<dbReference type="AlphaFoldDB" id="A0A5J5E420"/>
<sequence>MIMADQRVKVGGSDLEVYPLALGGNTFGWTSDEATSRAVLDAYTEAGGNFIDTADVYSAWAPGNAGGESEIILGRWLAVRGNRDRVVIATKVSEHPQYKGLSRANVLAAADESLLRLGVEEIDLYYAHFDDASTPLEETAAAFDELVRAGKIRAIGLSNYTAERIEEWFRIAREHGYALPVALEPHYNLVHRGNYERTLAPIAARENLAVFPYFSLAAGFLTGKYRSAADAEGKARQGMVADYLTADGFALVDALDEVAKAHGTAIATVALAWLRHRPQVAGPIASARTPEQLPALLASTALDLTADEVAALDKASEPFTK</sequence>
<dbReference type="EMBL" id="RZOA01000008">
    <property type="protein sequence ID" value="KAA8823581.1"/>
    <property type="molecule type" value="Genomic_DNA"/>
</dbReference>
<dbReference type="Gene3D" id="3.20.20.100">
    <property type="entry name" value="NADP-dependent oxidoreductase domain"/>
    <property type="match status" value="1"/>
</dbReference>
<dbReference type="InterPro" id="IPR036812">
    <property type="entry name" value="NAD(P)_OxRdtase_dom_sf"/>
</dbReference>
<reference evidence="5 6" key="1">
    <citation type="journal article" date="2019" name="Syst. Appl. Microbiol.">
        <title>Characterization of Bifidobacterium species in feaces of the Egyptian fruit bat: Description of B. vespertilionis sp. nov. and B. rousetti sp. nov.</title>
        <authorList>
            <person name="Modesto M."/>
            <person name="Satti M."/>
            <person name="Watanabe K."/>
            <person name="Puglisi E."/>
            <person name="Morelli L."/>
            <person name="Huang C.-H."/>
            <person name="Liou J.-S."/>
            <person name="Miyashita M."/>
            <person name="Tamura T."/>
            <person name="Saito S."/>
            <person name="Mori K."/>
            <person name="Huang L."/>
            <person name="Sciavilla P."/>
            <person name="Sandri C."/>
            <person name="Spiezio C."/>
            <person name="Vitali F."/>
            <person name="Cavalieri D."/>
            <person name="Perpetuini G."/>
            <person name="Tofalo R."/>
            <person name="Bonetti A."/>
            <person name="Arita M."/>
            <person name="Mattarelli P."/>
        </authorList>
    </citation>
    <scope>NUCLEOTIDE SEQUENCE [LARGE SCALE GENOMIC DNA]</scope>
    <source>
        <strain evidence="3 6">RST16</strain>
        <strain evidence="4 5">RST8</strain>
    </source>
</reference>
<dbReference type="InterPro" id="IPR020471">
    <property type="entry name" value="AKR"/>
</dbReference>
<evidence type="ECO:0000313" key="3">
    <source>
        <dbReference type="EMBL" id="KAA8822140.1"/>
    </source>
</evidence>
<evidence type="ECO:0000256" key="1">
    <source>
        <dbReference type="ARBA" id="ARBA00023002"/>
    </source>
</evidence>
<dbReference type="EMBL" id="RZNZ01000002">
    <property type="protein sequence ID" value="KAA8822140.1"/>
    <property type="molecule type" value="Genomic_DNA"/>
</dbReference>
<dbReference type="InterPro" id="IPR018170">
    <property type="entry name" value="Aldo/ket_reductase_CS"/>
</dbReference>
<dbReference type="PROSITE" id="PS00062">
    <property type="entry name" value="ALDOKETO_REDUCTASE_2"/>
    <property type="match status" value="1"/>
</dbReference>
<dbReference type="OrthoDB" id="9768793at2"/>
<dbReference type="Pfam" id="PF00248">
    <property type="entry name" value="Aldo_ket_red"/>
    <property type="match status" value="1"/>
</dbReference>
<evidence type="ECO:0000313" key="6">
    <source>
        <dbReference type="Proteomes" id="UP000374630"/>
    </source>
</evidence>
<dbReference type="Proteomes" id="UP000374630">
    <property type="component" value="Unassembled WGS sequence"/>
</dbReference>
<organism evidence="4 5">
    <name type="scientific">Bifidobacterium vespertilionis</name>
    <dbReference type="NCBI Taxonomy" id="2562524"/>
    <lineage>
        <taxon>Bacteria</taxon>
        <taxon>Bacillati</taxon>
        <taxon>Actinomycetota</taxon>
        <taxon>Actinomycetes</taxon>
        <taxon>Bifidobacteriales</taxon>
        <taxon>Bifidobacteriaceae</taxon>
        <taxon>Bifidobacterium</taxon>
    </lineage>
</organism>
<dbReference type="PANTHER" id="PTHR43364:SF6">
    <property type="entry name" value="OXIDOREDUCTASE-RELATED"/>
    <property type="match status" value="1"/>
</dbReference>
<keyword evidence="6" id="KW-1185">Reference proteome</keyword>
<name>A0A5J5E420_9BIFI</name>
<dbReference type="PANTHER" id="PTHR43364">
    <property type="entry name" value="NADH-SPECIFIC METHYLGLYOXAL REDUCTASE-RELATED"/>
    <property type="match status" value="1"/>
</dbReference>
<proteinExistence type="predicted"/>
<accession>A0A5J5E420</accession>
<gene>
    <name evidence="4" type="ORF">EM848_05325</name>
    <name evidence="3" type="ORF">EMO90_01960</name>
</gene>
<feature type="domain" description="NADP-dependent oxidoreductase" evidence="2">
    <location>
        <begin position="19"/>
        <end position="316"/>
    </location>
</feature>
<evidence type="ECO:0000313" key="4">
    <source>
        <dbReference type="EMBL" id="KAA8823581.1"/>
    </source>
</evidence>
<dbReference type="InterPro" id="IPR050523">
    <property type="entry name" value="AKR_Detox_Biosynth"/>
</dbReference>
<keyword evidence="1" id="KW-0560">Oxidoreductase</keyword>
<evidence type="ECO:0000313" key="5">
    <source>
        <dbReference type="Proteomes" id="UP000345527"/>
    </source>
</evidence>
<dbReference type="GO" id="GO:0005829">
    <property type="term" value="C:cytosol"/>
    <property type="evidence" value="ECO:0007669"/>
    <property type="project" value="TreeGrafter"/>
</dbReference>
<evidence type="ECO:0000259" key="2">
    <source>
        <dbReference type="Pfam" id="PF00248"/>
    </source>
</evidence>
<protein>
    <submittedName>
        <fullName evidence="4">Aldo/keto reductase</fullName>
    </submittedName>
</protein>
<dbReference type="Proteomes" id="UP000345527">
    <property type="component" value="Unassembled WGS sequence"/>
</dbReference>
<dbReference type="GO" id="GO:0016491">
    <property type="term" value="F:oxidoreductase activity"/>
    <property type="evidence" value="ECO:0007669"/>
    <property type="project" value="UniProtKB-KW"/>
</dbReference>
<dbReference type="CDD" id="cd19081">
    <property type="entry name" value="AKR_AKR9C1"/>
    <property type="match status" value="1"/>
</dbReference>